<organism evidence="2 3">
    <name type="scientific">Alteraurantiacibacter lauratis</name>
    <dbReference type="NCBI Taxonomy" id="2054627"/>
    <lineage>
        <taxon>Bacteria</taxon>
        <taxon>Pseudomonadati</taxon>
        <taxon>Pseudomonadota</taxon>
        <taxon>Alphaproteobacteria</taxon>
        <taxon>Sphingomonadales</taxon>
        <taxon>Erythrobacteraceae</taxon>
        <taxon>Alteraurantiacibacter</taxon>
    </lineage>
</organism>
<proteinExistence type="predicted"/>
<dbReference type="EMBL" id="JBHRSU010000004">
    <property type="protein sequence ID" value="MFC3100200.1"/>
    <property type="molecule type" value="Genomic_DNA"/>
</dbReference>
<comment type="caution">
    <text evidence="2">The sequence shown here is derived from an EMBL/GenBank/DDBJ whole genome shotgun (WGS) entry which is preliminary data.</text>
</comment>
<protein>
    <submittedName>
        <fullName evidence="2">Uncharacterized protein</fullName>
    </submittedName>
</protein>
<keyword evidence="3" id="KW-1185">Reference proteome</keyword>
<dbReference type="RefSeq" id="WP_336917996.1">
    <property type="nucleotide sequence ID" value="NZ_JBANRN010000003.1"/>
</dbReference>
<gene>
    <name evidence="2" type="ORF">ACFODK_04770</name>
</gene>
<dbReference type="Proteomes" id="UP001595378">
    <property type="component" value="Unassembled WGS sequence"/>
</dbReference>
<name>A0ABV7EFP7_9SPHN</name>
<sequence>MVDIFTLALTHGLMAFAAWRLIQRDELDEEGEAAPRSRWAKKRGPAPAPDADS</sequence>
<accession>A0ABV7EFP7</accession>
<reference evidence="3" key="1">
    <citation type="journal article" date="2019" name="Int. J. Syst. Evol. Microbiol.">
        <title>The Global Catalogue of Microorganisms (GCM) 10K type strain sequencing project: providing services to taxonomists for standard genome sequencing and annotation.</title>
        <authorList>
            <consortium name="The Broad Institute Genomics Platform"/>
            <consortium name="The Broad Institute Genome Sequencing Center for Infectious Disease"/>
            <person name="Wu L."/>
            <person name="Ma J."/>
        </authorList>
    </citation>
    <scope>NUCLEOTIDE SEQUENCE [LARGE SCALE GENOMIC DNA]</scope>
    <source>
        <strain evidence="3">KCTC 52606</strain>
    </source>
</reference>
<feature type="region of interest" description="Disordered" evidence="1">
    <location>
        <begin position="30"/>
        <end position="53"/>
    </location>
</feature>
<evidence type="ECO:0000313" key="3">
    <source>
        <dbReference type="Proteomes" id="UP001595378"/>
    </source>
</evidence>
<evidence type="ECO:0000313" key="2">
    <source>
        <dbReference type="EMBL" id="MFC3100200.1"/>
    </source>
</evidence>
<evidence type="ECO:0000256" key="1">
    <source>
        <dbReference type="SAM" id="MobiDB-lite"/>
    </source>
</evidence>